<gene>
    <name evidence="2" type="ORF">ACFOSU_13515</name>
</gene>
<dbReference type="PANTHER" id="PTHR34203">
    <property type="entry name" value="METHYLTRANSFERASE, FKBM FAMILY PROTEIN"/>
    <property type="match status" value="1"/>
</dbReference>
<name>A0ABV7EU24_9GAMM</name>
<dbReference type="InterPro" id="IPR029063">
    <property type="entry name" value="SAM-dependent_MTases_sf"/>
</dbReference>
<keyword evidence="3" id="KW-1185">Reference proteome</keyword>
<dbReference type="InterPro" id="IPR006342">
    <property type="entry name" value="FkbM_mtfrase"/>
</dbReference>
<keyword evidence="2" id="KW-0489">Methyltransferase</keyword>
<dbReference type="Gene3D" id="3.40.50.150">
    <property type="entry name" value="Vaccinia Virus protein VP39"/>
    <property type="match status" value="1"/>
</dbReference>
<feature type="domain" description="Methyltransferase FkbM" evidence="1">
    <location>
        <begin position="72"/>
        <end position="209"/>
    </location>
</feature>
<comment type="caution">
    <text evidence="2">The sequence shown here is derived from an EMBL/GenBank/DDBJ whole genome shotgun (WGS) entry which is preliminary data.</text>
</comment>
<keyword evidence="2" id="KW-0808">Transferase</keyword>
<evidence type="ECO:0000259" key="1">
    <source>
        <dbReference type="Pfam" id="PF05050"/>
    </source>
</evidence>
<protein>
    <submittedName>
        <fullName evidence="2">FkbM family methyltransferase</fullName>
    </submittedName>
</protein>
<dbReference type="Pfam" id="PF05050">
    <property type="entry name" value="Methyltransf_21"/>
    <property type="match status" value="1"/>
</dbReference>
<organism evidence="2 3">
    <name type="scientific">Salinisphaera aquimarina</name>
    <dbReference type="NCBI Taxonomy" id="2094031"/>
    <lineage>
        <taxon>Bacteria</taxon>
        <taxon>Pseudomonadati</taxon>
        <taxon>Pseudomonadota</taxon>
        <taxon>Gammaproteobacteria</taxon>
        <taxon>Salinisphaerales</taxon>
        <taxon>Salinisphaeraceae</taxon>
        <taxon>Salinisphaera</taxon>
    </lineage>
</organism>
<dbReference type="EMBL" id="JBHRSS010000006">
    <property type="protein sequence ID" value="MFC3104895.1"/>
    <property type="molecule type" value="Genomic_DNA"/>
</dbReference>
<dbReference type="NCBIfam" id="TIGR01444">
    <property type="entry name" value="fkbM_fam"/>
    <property type="match status" value="1"/>
</dbReference>
<sequence length="283" mass="31688">MRKIKRIWRKMTGRTSRKQAKTDAARATAAVPEMTPMGFKLAGHDAMGSGDFEPTETRLVKQILPKVDVFVNVGANIGYYCCLALQAERQVIAFEPIAENVQHLLSNVRANNWEALIEVYPLALSDRIGVIDIYGWGTWASVIKGWAGTAERHVTQVPTNRLDNVLAARLENRRSLILVDIEGAEFLMLAGAHRILEQTCAPIWLIEISIDEHQPNGLPINPRLRETFDLFWRSGYQAWTATDDPRPVEPADVDHVVASGTNLLGTHNFLFIKSQLMSELLAH</sequence>
<accession>A0ABV7EU24</accession>
<dbReference type="SUPFAM" id="SSF53335">
    <property type="entry name" value="S-adenosyl-L-methionine-dependent methyltransferases"/>
    <property type="match status" value="1"/>
</dbReference>
<dbReference type="RefSeq" id="WP_380690457.1">
    <property type="nucleotide sequence ID" value="NZ_JBHRSS010000006.1"/>
</dbReference>
<dbReference type="GO" id="GO:0008168">
    <property type="term" value="F:methyltransferase activity"/>
    <property type="evidence" value="ECO:0007669"/>
    <property type="project" value="UniProtKB-KW"/>
</dbReference>
<dbReference type="GO" id="GO:0032259">
    <property type="term" value="P:methylation"/>
    <property type="evidence" value="ECO:0007669"/>
    <property type="project" value="UniProtKB-KW"/>
</dbReference>
<evidence type="ECO:0000313" key="2">
    <source>
        <dbReference type="EMBL" id="MFC3104895.1"/>
    </source>
</evidence>
<dbReference type="Proteomes" id="UP001595462">
    <property type="component" value="Unassembled WGS sequence"/>
</dbReference>
<dbReference type="InterPro" id="IPR052514">
    <property type="entry name" value="SAM-dependent_MTase"/>
</dbReference>
<dbReference type="PANTHER" id="PTHR34203:SF15">
    <property type="entry name" value="SLL1173 PROTEIN"/>
    <property type="match status" value="1"/>
</dbReference>
<proteinExistence type="predicted"/>
<evidence type="ECO:0000313" key="3">
    <source>
        <dbReference type="Proteomes" id="UP001595462"/>
    </source>
</evidence>
<reference evidence="3" key="1">
    <citation type="journal article" date="2019" name="Int. J. Syst. Evol. Microbiol.">
        <title>The Global Catalogue of Microorganisms (GCM) 10K type strain sequencing project: providing services to taxonomists for standard genome sequencing and annotation.</title>
        <authorList>
            <consortium name="The Broad Institute Genomics Platform"/>
            <consortium name="The Broad Institute Genome Sequencing Center for Infectious Disease"/>
            <person name="Wu L."/>
            <person name="Ma J."/>
        </authorList>
    </citation>
    <scope>NUCLEOTIDE SEQUENCE [LARGE SCALE GENOMIC DNA]</scope>
    <source>
        <strain evidence="3">KCTC 52640</strain>
    </source>
</reference>